<feature type="compositionally biased region" description="Basic and acidic residues" evidence="1">
    <location>
        <begin position="21"/>
        <end position="32"/>
    </location>
</feature>
<keyword evidence="3" id="KW-1185">Reference proteome</keyword>
<evidence type="ECO:0000313" key="2">
    <source>
        <dbReference type="EMBL" id="NOD31915.1"/>
    </source>
</evidence>
<sequence>MRRVWSTKGRTSARGIHRRTDHSDDQRTRSLREDGDVYKHFGISQSTFYKYKSKFGGMELSDEKLRALDSENRRLKKQLGRKFCPHFIKNTPVFEPHAPPKSNSCHLN</sequence>
<name>A0ABX1WF37_9RHOB</name>
<dbReference type="EMBL" id="WVQY01000007">
    <property type="protein sequence ID" value="NOD31915.1"/>
    <property type="molecule type" value="Genomic_DNA"/>
</dbReference>
<evidence type="ECO:0000313" key="3">
    <source>
        <dbReference type="Proteomes" id="UP000599383"/>
    </source>
</evidence>
<gene>
    <name evidence="2" type="ORF">GS617_16725</name>
</gene>
<dbReference type="RefSeq" id="WP_171364189.1">
    <property type="nucleotide sequence ID" value="NZ_WVQY01000007.1"/>
</dbReference>
<accession>A0ABX1WF37</accession>
<feature type="region of interest" description="Disordered" evidence="1">
    <location>
        <begin position="1"/>
        <end position="32"/>
    </location>
</feature>
<proteinExistence type="predicted"/>
<protein>
    <submittedName>
        <fullName evidence="2">Transposase</fullName>
    </submittedName>
</protein>
<reference evidence="2 3" key="1">
    <citation type="submission" date="2019-12" db="EMBL/GenBank/DDBJ databases">
        <title>Ruegeria JWLKs population differentiation of coral mucus and skeleton niches.</title>
        <authorList>
            <person name="Luo D."/>
        </authorList>
    </citation>
    <scope>NUCLEOTIDE SEQUENCE [LARGE SCALE GENOMIC DNA]</scope>
    <source>
        <strain evidence="2 3">HKCCD6238</strain>
    </source>
</reference>
<dbReference type="Proteomes" id="UP000599383">
    <property type="component" value="Unassembled WGS sequence"/>
</dbReference>
<evidence type="ECO:0000256" key="1">
    <source>
        <dbReference type="SAM" id="MobiDB-lite"/>
    </source>
</evidence>
<comment type="caution">
    <text evidence="2">The sequence shown here is derived from an EMBL/GenBank/DDBJ whole genome shotgun (WGS) entry which is preliminary data.</text>
</comment>
<dbReference type="Pfam" id="PF01527">
    <property type="entry name" value="HTH_Tnp_1"/>
    <property type="match status" value="1"/>
</dbReference>
<organism evidence="2 3">
    <name type="scientific">Ruegeria atlantica</name>
    <dbReference type="NCBI Taxonomy" id="81569"/>
    <lineage>
        <taxon>Bacteria</taxon>
        <taxon>Pseudomonadati</taxon>
        <taxon>Pseudomonadota</taxon>
        <taxon>Alphaproteobacteria</taxon>
        <taxon>Rhodobacterales</taxon>
        <taxon>Roseobacteraceae</taxon>
        <taxon>Ruegeria</taxon>
    </lineage>
</organism>
<dbReference type="InterPro" id="IPR002514">
    <property type="entry name" value="Transposase_8"/>
</dbReference>